<dbReference type="Pfam" id="PF18862">
    <property type="entry name" value="ApeA_NTD1"/>
    <property type="match status" value="1"/>
</dbReference>
<dbReference type="Proteomes" id="UP000031030">
    <property type="component" value="Unassembled WGS sequence"/>
</dbReference>
<dbReference type="InterPro" id="IPR041223">
    <property type="entry name" value="ApeA_NTD"/>
</dbReference>
<dbReference type="Pfam" id="PF18739">
    <property type="entry name" value="HEPN_Apea"/>
    <property type="match status" value="1"/>
</dbReference>
<evidence type="ECO:0000313" key="4">
    <source>
        <dbReference type="Proteomes" id="UP000031030"/>
    </source>
</evidence>
<evidence type="ECO:0000259" key="1">
    <source>
        <dbReference type="Pfam" id="PF18739"/>
    </source>
</evidence>
<evidence type="ECO:0000259" key="2">
    <source>
        <dbReference type="Pfam" id="PF18862"/>
    </source>
</evidence>
<sequence length="493" mass="54459">MGDDRVDLDESRRWEGMWWLPDEQENPIPGILHYRPGNGLELSLIGAFEDRITSTPAPGVTAVHEGHRTWDVIHGAAEHREITLLGCIPTGGLRTYGARVDSPDKQIIDATTALVGVHIGGDRDVTFAAAAVSVEDMGAWAASSVLETVIGAPDGKLDGSGSISVSRRAAESVLVGETEYRLEHSYGLPFLDRRTGGTVGRMRDTAFMRIVPREPISWRDAVAAVALVQDLIAFATHRAAGVIWLRLELAGPDPHQVPGRPARPRYAEAIYSPSAVGKQDATAVSHHHVFFTCESLRFEEVMPRWCEARERLHAATNMILGLRYAPARYVEANLLTAVGAAEVLHRGLRIDERPFPPEEFERLRNAMLEQVPEKHRARFKGSLRNDPTLRDRLYALAARPDQDAIALLIPDVDRWARRTTKARNDLAHEGRTPNHSLEELAAVVEVTTAMVILNILHELGLPGQRQCEIVQTHPQLRLTANLAREQLTAPANS</sequence>
<reference evidence="3 4" key="1">
    <citation type="submission" date="2014-11" db="EMBL/GenBank/DDBJ databases">
        <title>Genome sequence of Microbacterium mangrovi MUSC 115(T).</title>
        <authorList>
            <person name="Lee L.-H."/>
        </authorList>
    </citation>
    <scope>NUCLEOTIDE SEQUENCE [LARGE SCALE GENOMIC DNA]</scope>
    <source>
        <strain evidence="3 4">MUSC 115</strain>
    </source>
</reference>
<protein>
    <submittedName>
        <fullName evidence="3">Uncharacterized protein</fullName>
    </submittedName>
</protein>
<feature type="domain" description="ApeA N-terminal" evidence="2">
    <location>
        <begin position="13"/>
        <end position="305"/>
    </location>
</feature>
<proteinExistence type="predicted"/>
<gene>
    <name evidence="3" type="ORF">LK09_14695</name>
</gene>
<dbReference type="EMBL" id="JTDK01000014">
    <property type="protein sequence ID" value="KHK96583.1"/>
    <property type="molecule type" value="Genomic_DNA"/>
</dbReference>
<accession>A0A0B2A4T1</accession>
<keyword evidence="4" id="KW-1185">Reference proteome</keyword>
<name>A0A0B2A4T1_9MICO</name>
<organism evidence="3 4">
    <name type="scientific">Microbacterium mangrovi</name>
    <dbReference type="NCBI Taxonomy" id="1348253"/>
    <lineage>
        <taxon>Bacteria</taxon>
        <taxon>Bacillati</taxon>
        <taxon>Actinomycetota</taxon>
        <taxon>Actinomycetes</taxon>
        <taxon>Micrococcales</taxon>
        <taxon>Microbacteriaceae</taxon>
        <taxon>Microbacterium</taxon>
    </lineage>
</organism>
<feature type="domain" description="Apea-like HEPN" evidence="1">
    <location>
        <begin position="335"/>
        <end position="462"/>
    </location>
</feature>
<dbReference type="AlphaFoldDB" id="A0A0B2A4T1"/>
<dbReference type="InterPro" id="IPR041229">
    <property type="entry name" value="HEPN_Apea"/>
</dbReference>
<evidence type="ECO:0000313" key="3">
    <source>
        <dbReference type="EMBL" id="KHK96583.1"/>
    </source>
</evidence>
<dbReference type="RefSeq" id="WP_039400998.1">
    <property type="nucleotide sequence ID" value="NZ_JTDK01000014.1"/>
</dbReference>
<comment type="caution">
    <text evidence="3">The sequence shown here is derived from an EMBL/GenBank/DDBJ whole genome shotgun (WGS) entry which is preliminary data.</text>
</comment>